<dbReference type="Proteomes" id="UP000037977">
    <property type="component" value="Unassembled WGS sequence"/>
</dbReference>
<dbReference type="PATRIC" id="fig|33935.3.peg.2213"/>
<accession>A0A0M9DHU2</accession>
<organism evidence="1 2">
    <name type="scientific">Lysinibacillus macroides</name>
    <dbReference type="NCBI Taxonomy" id="33935"/>
    <lineage>
        <taxon>Bacteria</taxon>
        <taxon>Bacillati</taxon>
        <taxon>Bacillota</taxon>
        <taxon>Bacilli</taxon>
        <taxon>Bacillales</taxon>
        <taxon>Bacillaceae</taxon>
        <taxon>Lysinibacillus</taxon>
    </lineage>
</organism>
<reference evidence="1 2" key="1">
    <citation type="submission" date="2015-07" db="EMBL/GenBank/DDBJ databases">
        <title>Genome sequencing project for genomic taxonomy and phylogenomics of Bacillus-like bacteria.</title>
        <authorList>
            <person name="Liu B."/>
            <person name="Wang J."/>
            <person name="Zhu Y."/>
            <person name="Liu G."/>
            <person name="Chen Q."/>
            <person name="Chen Z."/>
            <person name="Che J."/>
            <person name="Ge C."/>
            <person name="Shi H."/>
            <person name="Pan Z."/>
            <person name="Liu X."/>
        </authorList>
    </citation>
    <scope>NUCLEOTIDE SEQUENCE [LARGE SCALE GENOMIC DNA]</scope>
    <source>
        <strain evidence="1 2">DSM 54</strain>
    </source>
</reference>
<evidence type="ECO:0000313" key="1">
    <source>
        <dbReference type="EMBL" id="KOY80903.1"/>
    </source>
</evidence>
<evidence type="ECO:0000313" key="2">
    <source>
        <dbReference type="Proteomes" id="UP000037977"/>
    </source>
</evidence>
<dbReference type="EMBL" id="LGCI01000010">
    <property type="protein sequence ID" value="KOY80903.1"/>
    <property type="molecule type" value="Genomic_DNA"/>
</dbReference>
<dbReference type="AlphaFoldDB" id="A0A0M9DHU2"/>
<gene>
    <name evidence="1" type="ORF">ADM90_17175</name>
</gene>
<dbReference type="RefSeq" id="WP_053996142.1">
    <property type="nucleotide sequence ID" value="NZ_CP065643.1"/>
</dbReference>
<protein>
    <submittedName>
        <fullName evidence="1">Uncharacterized protein</fullName>
    </submittedName>
</protein>
<proteinExistence type="predicted"/>
<name>A0A0M9DHU2_9BACI</name>
<dbReference type="STRING" id="33935.ADM90_17175"/>
<keyword evidence="2" id="KW-1185">Reference proteome</keyword>
<sequence>MASKYQKLMIEAFEELNLKFSYKNYYNSNLESVDINLSGASKVQAFIAQYISIYQMSIDNKETVNMPMFIDTFLKDDFNNEEIKKTAKYIFSKLQDLHQSFIFISDNEQTLKAIENYNFSRINLKETFNIFNKEYKEVYNRFRFMVLSIFLCK</sequence>
<comment type="caution">
    <text evidence="1">The sequence shown here is derived from an EMBL/GenBank/DDBJ whole genome shotgun (WGS) entry which is preliminary data.</text>
</comment>